<dbReference type="RefSeq" id="WP_153021890.1">
    <property type="nucleotide sequence ID" value="NZ_CP045529.1"/>
</dbReference>
<dbReference type="Pfam" id="PF00756">
    <property type="entry name" value="Esterase"/>
    <property type="match status" value="1"/>
</dbReference>
<evidence type="ECO:0000313" key="2">
    <source>
        <dbReference type="EMBL" id="QFU97024.1"/>
    </source>
</evidence>
<dbReference type="InterPro" id="IPR029058">
    <property type="entry name" value="AB_hydrolase_fold"/>
</dbReference>
<keyword evidence="1" id="KW-1133">Transmembrane helix</keyword>
<dbReference type="PANTHER" id="PTHR48098">
    <property type="entry name" value="ENTEROCHELIN ESTERASE-RELATED"/>
    <property type="match status" value="1"/>
</dbReference>
<dbReference type="KEGG" id="lxl:KDY119_00517"/>
<keyword evidence="3" id="KW-1185">Reference proteome</keyword>
<dbReference type="EMBL" id="CP045529">
    <property type="protein sequence ID" value="QFU97024.1"/>
    <property type="molecule type" value="Genomic_DNA"/>
</dbReference>
<evidence type="ECO:0008006" key="4">
    <source>
        <dbReference type="Google" id="ProtNLM"/>
    </source>
</evidence>
<sequence>MVTDDGPRSLGRVTIVLVPGVRTWWLAVALGGAAAALGVGGWRARRSAVGGVLAASAVLACGAGVALGWGAATGYVPDAHAVALLLRSRLPMPAALPEGSQAEPPHPTSATRGATWRVRIPATASGVGDRYAWVHVPPGYDQEPGRRYPVVYLWHGSPGTGADWFAAGEVDRTVDALVAGDRLAATIVVAPDLGLGLDQEPLDRPGGAQLATFATRDVVGWADDHLRTVPDAGHRVLGGMSAGAYGALVVGVQRPDLFGAVVGVLPYERPSEDDLRQGAAGGAPSTPAAAIDAAHDAGLDPVPVYLVAASKDDPDAARALGRTLRAAHHDVRALVRPGHHDWRFAREQVGPGLVWAEQALGLAPSPVSAPRDARRGT</sequence>
<dbReference type="Gene3D" id="3.40.50.1820">
    <property type="entry name" value="alpha/beta hydrolase"/>
    <property type="match status" value="1"/>
</dbReference>
<protein>
    <recommendedName>
        <fullName evidence="4">Endo-1,4-beta-xylanase</fullName>
    </recommendedName>
</protein>
<dbReference type="Proteomes" id="UP000326702">
    <property type="component" value="Chromosome"/>
</dbReference>
<name>A0A5P9Q6J5_9MICO</name>
<dbReference type="InterPro" id="IPR050583">
    <property type="entry name" value="Mycobacterial_A85_antigen"/>
</dbReference>
<reference evidence="2 3" key="1">
    <citation type="submission" date="2019-10" db="EMBL/GenBank/DDBJ databases">
        <title>Genome sequence of Luteimicrobium xylanilyticum HY-24.</title>
        <authorList>
            <person name="Kim D.Y."/>
            <person name="Park H.-Y."/>
        </authorList>
    </citation>
    <scope>NUCLEOTIDE SEQUENCE [LARGE SCALE GENOMIC DNA]</scope>
    <source>
        <strain evidence="2 3">HY-24</strain>
    </source>
</reference>
<accession>A0A5P9Q6J5</accession>
<dbReference type="AlphaFoldDB" id="A0A5P9Q6J5"/>
<gene>
    <name evidence="2" type="ORF">KDY119_00517</name>
</gene>
<dbReference type="OrthoDB" id="184858at2"/>
<keyword evidence="1" id="KW-0812">Transmembrane</keyword>
<keyword evidence="1" id="KW-0472">Membrane</keyword>
<organism evidence="2 3">
    <name type="scientific">Luteimicrobium xylanilyticum</name>
    <dbReference type="NCBI Taxonomy" id="1133546"/>
    <lineage>
        <taxon>Bacteria</taxon>
        <taxon>Bacillati</taxon>
        <taxon>Actinomycetota</taxon>
        <taxon>Actinomycetes</taxon>
        <taxon>Micrococcales</taxon>
        <taxon>Luteimicrobium</taxon>
    </lineage>
</organism>
<feature type="transmembrane region" description="Helical" evidence="1">
    <location>
        <begin position="24"/>
        <end position="42"/>
    </location>
</feature>
<feature type="transmembrane region" description="Helical" evidence="1">
    <location>
        <begin position="49"/>
        <end position="72"/>
    </location>
</feature>
<proteinExistence type="predicted"/>
<dbReference type="InterPro" id="IPR000801">
    <property type="entry name" value="Esterase-like"/>
</dbReference>
<evidence type="ECO:0000256" key="1">
    <source>
        <dbReference type="SAM" id="Phobius"/>
    </source>
</evidence>
<dbReference type="SUPFAM" id="SSF53474">
    <property type="entry name" value="alpha/beta-Hydrolases"/>
    <property type="match status" value="1"/>
</dbReference>
<evidence type="ECO:0000313" key="3">
    <source>
        <dbReference type="Proteomes" id="UP000326702"/>
    </source>
</evidence>